<feature type="signal peptide" evidence="1">
    <location>
        <begin position="1"/>
        <end position="18"/>
    </location>
</feature>
<evidence type="ECO:0000259" key="2">
    <source>
        <dbReference type="Pfam" id="PF07603"/>
    </source>
</evidence>
<proteinExistence type="predicted"/>
<keyword evidence="1" id="KW-0732">Signal</keyword>
<dbReference type="Pfam" id="PF07603">
    <property type="entry name" value="Lcl_C"/>
    <property type="match status" value="1"/>
</dbReference>
<organism evidence="3 4">
    <name type="scientific">Aeromonas media</name>
    <dbReference type="NCBI Taxonomy" id="651"/>
    <lineage>
        <taxon>Bacteria</taxon>
        <taxon>Pseudomonadati</taxon>
        <taxon>Pseudomonadota</taxon>
        <taxon>Gammaproteobacteria</taxon>
        <taxon>Aeromonadales</taxon>
        <taxon>Aeromonadaceae</taxon>
        <taxon>Aeromonas</taxon>
    </lineage>
</organism>
<feature type="domain" description="Lcl C-terminal" evidence="2">
    <location>
        <begin position="283"/>
        <end position="406"/>
    </location>
</feature>
<dbReference type="PROSITE" id="PS51257">
    <property type="entry name" value="PROKAR_LIPOPROTEIN"/>
    <property type="match status" value="1"/>
</dbReference>
<feature type="chain" id="PRO_5026850761" evidence="1">
    <location>
        <begin position="19"/>
        <end position="456"/>
    </location>
</feature>
<dbReference type="Proteomes" id="UP000501427">
    <property type="component" value="Chromosome"/>
</dbReference>
<accession>A0A6M4YFZ5</accession>
<evidence type="ECO:0000313" key="4">
    <source>
        <dbReference type="Proteomes" id="UP000501427"/>
    </source>
</evidence>
<gene>
    <name evidence="3" type="ORF">E4184_07920</name>
</gene>
<dbReference type="InterPro" id="IPR011460">
    <property type="entry name" value="Lcl_C"/>
</dbReference>
<evidence type="ECO:0000313" key="3">
    <source>
        <dbReference type="EMBL" id="QJT21376.1"/>
    </source>
</evidence>
<evidence type="ECO:0000256" key="1">
    <source>
        <dbReference type="SAM" id="SignalP"/>
    </source>
</evidence>
<reference evidence="3 4" key="1">
    <citation type="submission" date="2019-03" db="EMBL/GenBank/DDBJ databases">
        <title>Novel transposon Tn6433 accelerates the dissemination of tet(E) in Aeromonas from aerobic biofilm under oxytetracycline stress.</title>
        <authorList>
            <person name="Shi Y."/>
            <person name="Tian Z."/>
            <person name="Zhang Y."/>
            <person name="Zhang H."/>
            <person name="Yang M."/>
        </authorList>
    </citation>
    <scope>NUCLEOTIDE SEQUENCE [LARGE SCALE GENOMIC DNA]</scope>
    <source>
        <strain evidence="3 4">T0.1-19</strain>
    </source>
</reference>
<dbReference type="EMBL" id="CP038441">
    <property type="protein sequence ID" value="QJT21376.1"/>
    <property type="molecule type" value="Genomic_DNA"/>
</dbReference>
<dbReference type="AlphaFoldDB" id="A0A6M4YFZ5"/>
<sequence>MKMRMTPLACLLAPLLSACGGGESDEAPLTPPDYRLTVKLPAAGTLCVNLNQNDSCEPGEPVVSGEAGARQLSASAPGLLTSPLLFIPRDPGALTLTHPAARLDDQRLTPTPLSTLLQTRVADGIPPAQALAELLLALAPLQPGQGLAALAQLEEFNRALEALTLAARDDAASLPALATGDRQRQIWQGLVTLLPELAQHFAASPELLSQQTRLAAVLQQQQPRALVTASGVTTYTDGVDYLLTQEPADHPGQEASLGQAPLRYRKLDGKGQPLADNAPDWECVEDLNTGLIWEKKLDDADSPRDLHRVFAWEFGNYHPSQAELDYACPQGEAICSTEQYRQWLNAQRLCGIGHWRLPTALELGSLQHYGSLARQDGQLVSLDVRYFPDVGPSSGDFDGSYWTQTLTPSRRLESVPIAVISPQFLGEDAGTDYPYGVQNENEINAIQLRLVAEVTR</sequence>
<name>A0A6M4YFZ5_AERME</name>
<protein>
    <submittedName>
        <fullName evidence="3">DUF1566 domain-containing protein</fullName>
    </submittedName>
</protein>